<dbReference type="InterPro" id="IPR036412">
    <property type="entry name" value="HAD-like_sf"/>
</dbReference>
<reference evidence="2" key="1">
    <citation type="journal article" date="2020" name="Stud. Mycol.">
        <title>101 Dothideomycetes genomes: a test case for predicting lifestyles and emergence of pathogens.</title>
        <authorList>
            <person name="Haridas S."/>
            <person name="Albert R."/>
            <person name="Binder M."/>
            <person name="Bloem J."/>
            <person name="Labutti K."/>
            <person name="Salamov A."/>
            <person name="Andreopoulos B."/>
            <person name="Baker S."/>
            <person name="Barry K."/>
            <person name="Bills G."/>
            <person name="Bluhm B."/>
            <person name="Cannon C."/>
            <person name="Castanera R."/>
            <person name="Culley D."/>
            <person name="Daum C."/>
            <person name="Ezra D."/>
            <person name="Gonzalez J."/>
            <person name="Henrissat B."/>
            <person name="Kuo A."/>
            <person name="Liang C."/>
            <person name="Lipzen A."/>
            <person name="Lutzoni F."/>
            <person name="Magnuson J."/>
            <person name="Mondo S."/>
            <person name="Nolan M."/>
            <person name="Ohm R."/>
            <person name="Pangilinan J."/>
            <person name="Park H.-J."/>
            <person name="Ramirez L."/>
            <person name="Alfaro M."/>
            <person name="Sun H."/>
            <person name="Tritt A."/>
            <person name="Yoshinaga Y."/>
            <person name="Zwiers L.-H."/>
            <person name="Turgeon B."/>
            <person name="Goodwin S."/>
            <person name="Spatafora J."/>
            <person name="Crous P."/>
            <person name="Grigoriev I."/>
        </authorList>
    </citation>
    <scope>NUCLEOTIDE SEQUENCE</scope>
    <source>
        <strain evidence="2">CBS 122367</strain>
    </source>
</reference>
<evidence type="ECO:0000313" key="2">
    <source>
        <dbReference type="EMBL" id="KAF2677056.1"/>
    </source>
</evidence>
<organism evidence="2 3">
    <name type="scientific">Lentithecium fluviatile CBS 122367</name>
    <dbReference type="NCBI Taxonomy" id="1168545"/>
    <lineage>
        <taxon>Eukaryota</taxon>
        <taxon>Fungi</taxon>
        <taxon>Dikarya</taxon>
        <taxon>Ascomycota</taxon>
        <taxon>Pezizomycotina</taxon>
        <taxon>Dothideomycetes</taxon>
        <taxon>Pleosporomycetidae</taxon>
        <taxon>Pleosporales</taxon>
        <taxon>Massarineae</taxon>
        <taxon>Lentitheciaceae</taxon>
        <taxon>Lentithecium</taxon>
    </lineage>
</organism>
<dbReference type="SUPFAM" id="SSF56784">
    <property type="entry name" value="HAD-like"/>
    <property type="match status" value="1"/>
</dbReference>
<dbReference type="PANTHER" id="PTHR43316">
    <property type="entry name" value="HYDROLASE, HALOACID DELAHOGENASE-RELATED"/>
    <property type="match status" value="1"/>
</dbReference>
<sequence>MPGVLPFTTFLGFIQQLDRLCRALDREVFVMLDGVLILVAAAAVLTASSRAALDVWDEDARSQLVHQWHVQTPWPDVIPALRTLREKQNWFLVVLTNGTTRLQLDIAQSSGIPFHKLLSSELLGLTKPDPAIYRKAMELVRIPPENCYMLASHLYDLEAAKAVGMRTIYVHRTTEDVGVDIELNS</sequence>
<gene>
    <name evidence="2" type="ORF">K458DRAFT_396316</name>
</gene>
<proteinExistence type="predicted"/>
<keyword evidence="1" id="KW-0378">Hydrolase</keyword>
<dbReference type="NCBIfam" id="TIGR01509">
    <property type="entry name" value="HAD-SF-IA-v3"/>
    <property type="match status" value="1"/>
</dbReference>
<dbReference type="GO" id="GO:0016791">
    <property type="term" value="F:phosphatase activity"/>
    <property type="evidence" value="ECO:0007669"/>
    <property type="project" value="UniProtKB-ARBA"/>
</dbReference>
<dbReference type="InterPro" id="IPR023214">
    <property type="entry name" value="HAD_sf"/>
</dbReference>
<dbReference type="InterPro" id="IPR006439">
    <property type="entry name" value="HAD-SF_hydro_IA"/>
</dbReference>
<dbReference type="Proteomes" id="UP000799291">
    <property type="component" value="Unassembled WGS sequence"/>
</dbReference>
<dbReference type="InterPro" id="IPR051540">
    <property type="entry name" value="S-2-haloacid_dehalogenase"/>
</dbReference>
<dbReference type="NCBIfam" id="TIGR01549">
    <property type="entry name" value="HAD-SF-IA-v1"/>
    <property type="match status" value="1"/>
</dbReference>
<protein>
    <submittedName>
        <fullName evidence="2">HAD-like protein</fullName>
    </submittedName>
</protein>
<dbReference type="Pfam" id="PF00702">
    <property type="entry name" value="Hydrolase"/>
    <property type="match status" value="1"/>
</dbReference>
<evidence type="ECO:0000313" key="3">
    <source>
        <dbReference type="Proteomes" id="UP000799291"/>
    </source>
</evidence>
<dbReference type="EMBL" id="MU005626">
    <property type="protein sequence ID" value="KAF2677056.1"/>
    <property type="molecule type" value="Genomic_DNA"/>
</dbReference>
<dbReference type="NCBIfam" id="TIGR01493">
    <property type="entry name" value="HAD-SF-IA-v2"/>
    <property type="match status" value="1"/>
</dbReference>
<keyword evidence="3" id="KW-1185">Reference proteome</keyword>
<evidence type="ECO:0000256" key="1">
    <source>
        <dbReference type="ARBA" id="ARBA00022801"/>
    </source>
</evidence>
<accession>A0A6G1IFQ5</accession>
<dbReference type="PANTHER" id="PTHR43316:SF3">
    <property type="entry name" value="HALOACID DEHALOGENASE, TYPE II (AFU_ORTHOLOGUE AFUA_2G07750)-RELATED"/>
    <property type="match status" value="1"/>
</dbReference>
<name>A0A6G1IFQ5_9PLEO</name>
<dbReference type="OrthoDB" id="2363873at2759"/>
<dbReference type="AlphaFoldDB" id="A0A6G1IFQ5"/>
<dbReference type="Gene3D" id="3.40.50.1000">
    <property type="entry name" value="HAD superfamily/HAD-like"/>
    <property type="match status" value="1"/>
</dbReference>